<dbReference type="InterPro" id="IPR036548">
    <property type="entry name" value="Cyt_c_oxidase_su8_sf"/>
</dbReference>
<dbReference type="Pfam" id="PF02285">
    <property type="entry name" value="COX8"/>
    <property type="match status" value="1"/>
</dbReference>
<evidence type="ECO:0000256" key="1">
    <source>
        <dbReference type="ARBA" id="ARBA00004434"/>
    </source>
</evidence>
<dbReference type="GO" id="GO:0005743">
    <property type="term" value="C:mitochondrial inner membrane"/>
    <property type="evidence" value="ECO:0007669"/>
    <property type="project" value="UniProtKB-SubCell"/>
</dbReference>
<evidence type="ECO:0000313" key="10">
    <source>
        <dbReference type="EMBL" id="MBY07613.1"/>
    </source>
</evidence>
<dbReference type="AlphaFoldDB" id="A0A2R5LDL3"/>
<dbReference type="Gene3D" id="4.10.81.10">
    <property type="entry name" value="Cytochrome c oxidase, subunit 8"/>
    <property type="match status" value="1"/>
</dbReference>
<keyword evidence="6 9" id="KW-1133">Transmembrane helix</keyword>
<evidence type="ECO:0000256" key="8">
    <source>
        <dbReference type="ARBA" id="ARBA00023136"/>
    </source>
</evidence>
<reference evidence="10" key="1">
    <citation type="submission" date="2018-03" db="EMBL/GenBank/DDBJ databases">
        <title>The relapsing fever spirochete Borrelia turicatae persists in the highly oxidative environment of its soft-bodied tick vector.</title>
        <authorList>
            <person name="Bourret T.J."/>
            <person name="Boyle W.K."/>
            <person name="Valenzuela J.G."/>
            <person name="Oliveira F."/>
            <person name="Lopez J.E."/>
        </authorList>
    </citation>
    <scope>NUCLEOTIDE SEQUENCE</scope>
    <source>
        <strain evidence="10">Kansas strain/isolate</strain>
        <tissue evidence="10">Salivary glands</tissue>
    </source>
</reference>
<dbReference type="InterPro" id="IPR003205">
    <property type="entry name" value="Cyt_c_oxidase_su8"/>
</dbReference>
<keyword evidence="5" id="KW-0999">Mitochondrion inner membrane</keyword>
<organism evidence="10">
    <name type="scientific">Ornithodoros turicata</name>
    <dbReference type="NCBI Taxonomy" id="34597"/>
    <lineage>
        <taxon>Eukaryota</taxon>
        <taxon>Metazoa</taxon>
        <taxon>Ecdysozoa</taxon>
        <taxon>Arthropoda</taxon>
        <taxon>Chelicerata</taxon>
        <taxon>Arachnida</taxon>
        <taxon>Acari</taxon>
        <taxon>Parasitiformes</taxon>
        <taxon>Ixodida</taxon>
        <taxon>Ixodoidea</taxon>
        <taxon>Argasidae</taxon>
        <taxon>Ornithodorinae</taxon>
        <taxon>Ornithodoros</taxon>
    </lineage>
</organism>
<proteinExistence type="inferred from homology"/>
<feature type="transmembrane region" description="Helical" evidence="9">
    <location>
        <begin position="42"/>
        <end position="61"/>
    </location>
</feature>
<dbReference type="UniPathway" id="UPA00705"/>
<evidence type="ECO:0000256" key="3">
    <source>
        <dbReference type="ARBA" id="ARBA00010117"/>
    </source>
</evidence>
<evidence type="ECO:0000256" key="9">
    <source>
        <dbReference type="SAM" id="Phobius"/>
    </source>
</evidence>
<evidence type="ECO:0000256" key="2">
    <source>
        <dbReference type="ARBA" id="ARBA00004673"/>
    </source>
</evidence>
<sequence length="70" mass="8048">MNTALQRACTVFRNTRMQVRHRSLSRHQATAPQVRIPTAEKLFHFAAITAGIVAIPAWVFVHLDNYKHHD</sequence>
<comment type="subcellular location">
    <subcellularLocation>
        <location evidence="1">Mitochondrion inner membrane</location>
        <topology evidence="1">Single-pass membrane protein</topology>
    </subcellularLocation>
</comment>
<keyword evidence="4 9" id="KW-0812">Transmembrane</keyword>
<comment type="similarity">
    <text evidence="3">Belongs to the cytochrome c oxidase VIII family.</text>
</comment>
<protein>
    <submittedName>
        <fullName evidence="10">Putative cytochrome c oxidase polypeptide viii</fullName>
    </submittedName>
</protein>
<name>A0A2R5LDL3_9ACAR</name>
<dbReference type="EMBL" id="GGLE01003487">
    <property type="protein sequence ID" value="MBY07613.1"/>
    <property type="molecule type" value="Transcribed_RNA"/>
</dbReference>
<keyword evidence="7" id="KW-0496">Mitochondrion</keyword>
<comment type="pathway">
    <text evidence="2">Energy metabolism; oxidative phosphorylation.</text>
</comment>
<dbReference type="GO" id="GO:0045277">
    <property type="term" value="C:respiratory chain complex IV"/>
    <property type="evidence" value="ECO:0007669"/>
    <property type="project" value="InterPro"/>
</dbReference>
<evidence type="ECO:0000256" key="4">
    <source>
        <dbReference type="ARBA" id="ARBA00022692"/>
    </source>
</evidence>
<accession>A0A2R5LDL3</accession>
<dbReference type="GO" id="GO:0006123">
    <property type="term" value="P:mitochondrial electron transport, cytochrome c to oxygen"/>
    <property type="evidence" value="ECO:0007669"/>
    <property type="project" value="InterPro"/>
</dbReference>
<evidence type="ECO:0000256" key="6">
    <source>
        <dbReference type="ARBA" id="ARBA00022989"/>
    </source>
</evidence>
<evidence type="ECO:0000256" key="7">
    <source>
        <dbReference type="ARBA" id="ARBA00023128"/>
    </source>
</evidence>
<keyword evidence="8 9" id="KW-0472">Membrane</keyword>
<evidence type="ECO:0000256" key="5">
    <source>
        <dbReference type="ARBA" id="ARBA00022792"/>
    </source>
</evidence>